<dbReference type="Gene3D" id="1.20.1280.20">
    <property type="entry name" value="HscB, C-terminal domain"/>
    <property type="match status" value="1"/>
</dbReference>
<dbReference type="PANTHER" id="PTHR14021">
    <property type="entry name" value="IRON-SULFUR CLUSTER CO-CHAPERONE PROTEIN HSCB"/>
    <property type="match status" value="1"/>
</dbReference>
<dbReference type="GO" id="GO:0001671">
    <property type="term" value="F:ATPase activator activity"/>
    <property type="evidence" value="ECO:0007669"/>
    <property type="project" value="InterPro"/>
</dbReference>
<feature type="domain" description="J" evidence="3">
    <location>
        <begin position="85"/>
        <end position="162"/>
    </location>
</feature>
<keyword evidence="2" id="KW-0143">Chaperone</keyword>
<organism evidence="4 5">
    <name type="scientific">Endocarpon pusillum</name>
    <dbReference type="NCBI Taxonomy" id="364733"/>
    <lineage>
        <taxon>Eukaryota</taxon>
        <taxon>Fungi</taxon>
        <taxon>Dikarya</taxon>
        <taxon>Ascomycota</taxon>
        <taxon>Pezizomycotina</taxon>
        <taxon>Eurotiomycetes</taxon>
        <taxon>Chaetothyriomycetidae</taxon>
        <taxon>Verrucariales</taxon>
        <taxon>Verrucariaceae</taxon>
        <taxon>Endocarpon</taxon>
    </lineage>
</organism>
<dbReference type="EMBL" id="JAACFV010000170">
    <property type="protein sequence ID" value="KAF7503604.1"/>
    <property type="molecule type" value="Genomic_DNA"/>
</dbReference>
<dbReference type="Pfam" id="PF00226">
    <property type="entry name" value="DnaJ"/>
    <property type="match status" value="1"/>
</dbReference>
<dbReference type="SUPFAM" id="SSF46565">
    <property type="entry name" value="Chaperone J-domain"/>
    <property type="match status" value="1"/>
</dbReference>
<dbReference type="OrthoDB" id="448954at2759"/>
<dbReference type="Pfam" id="PF07743">
    <property type="entry name" value="HSCB_C"/>
    <property type="match status" value="1"/>
</dbReference>
<dbReference type="PROSITE" id="PS50076">
    <property type="entry name" value="DNAJ_2"/>
    <property type="match status" value="1"/>
</dbReference>
<dbReference type="GO" id="GO:0044571">
    <property type="term" value="P:[2Fe-2S] cluster assembly"/>
    <property type="evidence" value="ECO:0007669"/>
    <property type="project" value="InterPro"/>
</dbReference>
<dbReference type="InterPro" id="IPR004640">
    <property type="entry name" value="HscB"/>
</dbReference>
<dbReference type="GO" id="GO:0051087">
    <property type="term" value="F:protein-folding chaperone binding"/>
    <property type="evidence" value="ECO:0007669"/>
    <property type="project" value="InterPro"/>
</dbReference>
<dbReference type="AlphaFoldDB" id="A0A8H7DY51"/>
<proteinExistence type="inferred from homology"/>
<protein>
    <recommendedName>
        <fullName evidence="3">J domain-containing protein</fullName>
    </recommendedName>
</protein>
<dbReference type="PANTHER" id="PTHR14021:SF15">
    <property type="entry name" value="IRON-SULFUR CLUSTER CO-CHAPERONE PROTEIN HSCB"/>
    <property type="match status" value="1"/>
</dbReference>
<keyword evidence="5" id="KW-1185">Reference proteome</keyword>
<dbReference type="SUPFAM" id="SSF47144">
    <property type="entry name" value="HSC20 (HSCB), C-terminal oligomerisation domain"/>
    <property type="match status" value="1"/>
</dbReference>
<comment type="similarity">
    <text evidence="1">Belongs to the HscB family.</text>
</comment>
<accession>A0A8H7DY51</accession>
<evidence type="ECO:0000256" key="1">
    <source>
        <dbReference type="ARBA" id="ARBA00010476"/>
    </source>
</evidence>
<dbReference type="Gene3D" id="1.10.287.110">
    <property type="entry name" value="DnaJ domain"/>
    <property type="match status" value="1"/>
</dbReference>
<dbReference type="Proteomes" id="UP000606974">
    <property type="component" value="Unassembled WGS sequence"/>
</dbReference>
<reference evidence="4" key="1">
    <citation type="submission" date="2020-02" db="EMBL/GenBank/DDBJ databases">
        <authorList>
            <person name="Palmer J.M."/>
        </authorList>
    </citation>
    <scope>NUCLEOTIDE SEQUENCE</scope>
    <source>
        <strain evidence="4">EPUS1.4</strain>
        <tissue evidence="4">Thallus</tissue>
    </source>
</reference>
<gene>
    <name evidence="4" type="ORF">GJ744_003587</name>
</gene>
<dbReference type="InterPro" id="IPR036386">
    <property type="entry name" value="HscB_C_sf"/>
</dbReference>
<dbReference type="CDD" id="cd06257">
    <property type="entry name" value="DnaJ"/>
    <property type="match status" value="1"/>
</dbReference>
<dbReference type="NCBIfam" id="TIGR00714">
    <property type="entry name" value="hscB"/>
    <property type="match status" value="1"/>
</dbReference>
<dbReference type="GO" id="GO:0005739">
    <property type="term" value="C:mitochondrion"/>
    <property type="evidence" value="ECO:0007669"/>
    <property type="project" value="TreeGrafter"/>
</dbReference>
<dbReference type="GO" id="GO:0051259">
    <property type="term" value="P:protein complex oligomerization"/>
    <property type="evidence" value="ECO:0007669"/>
    <property type="project" value="InterPro"/>
</dbReference>
<dbReference type="InterPro" id="IPR001623">
    <property type="entry name" value="DnaJ_domain"/>
</dbReference>
<dbReference type="SMART" id="SM00271">
    <property type="entry name" value="DnaJ"/>
    <property type="match status" value="1"/>
</dbReference>
<comment type="caution">
    <text evidence="4">The sequence shown here is derived from an EMBL/GenBank/DDBJ whole genome shotgun (WGS) entry which is preliminary data.</text>
</comment>
<dbReference type="InterPro" id="IPR009073">
    <property type="entry name" value="HscB_oligo_C"/>
</dbReference>
<dbReference type="InterPro" id="IPR036869">
    <property type="entry name" value="J_dom_sf"/>
</dbReference>
<evidence type="ECO:0000256" key="2">
    <source>
        <dbReference type="ARBA" id="ARBA00023186"/>
    </source>
</evidence>
<name>A0A8H7DY51_9EURO</name>
<sequence>MIPALPSKRLLRALSSLLKDSAPTRPAPRHICLACRGQLLTPRANRAPQRAASLLITKATRSASTSSAQGSPDPQSSFTLPDISSHYSIFPNTLPLGPPPAGPFNIDLTALRREFLQLQSRFHPDKFPPQQKAKAEALSSRINEAYKILRDPLLRAQYILLNTYGIDVTSEDNSAHPMDVGILMEVMEAQESMEEAETEKQIMALKEQNQERIDVTLQLLDDAFSSRNAEVARRECIRLRYWASLAEGLNAWDGKGSEVRLAH</sequence>
<evidence type="ECO:0000259" key="3">
    <source>
        <dbReference type="PROSITE" id="PS50076"/>
    </source>
</evidence>
<evidence type="ECO:0000313" key="5">
    <source>
        <dbReference type="Proteomes" id="UP000606974"/>
    </source>
</evidence>
<evidence type="ECO:0000313" key="4">
    <source>
        <dbReference type="EMBL" id="KAF7503604.1"/>
    </source>
</evidence>